<organism evidence="3 4">
    <name type="scientific">Paramuricea clavata</name>
    <name type="common">Red gorgonian</name>
    <name type="synonym">Violescent sea-whip</name>
    <dbReference type="NCBI Taxonomy" id="317549"/>
    <lineage>
        <taxon>Eukaryota</taxon>
        <taxon>Metazoa</taxon>
        <taxon>Cnidaria</taxon>
        <taxon>Anthozoa</taxon>
        <taxon>Octocorallia</taxon>
        <taxon>Malacalcyonacea</taxon>
        <taxon>Plexauridae</taxon>
        <taxon>Paramuricea</taxon>
    </lineage>
</organism>
<evidence type="ECO:0000256" key="1">
    <source>
        <dbReference type="SAM" id="MobiDB-lite"/>
    </source>
</evidence>
<dbReference type="GO" id="GO:0043408">
    <property type="term" value="P:regulation of MAPK cascade"/>
    <property type="evidence" value="ECO:0007669"/>
    <property type="project" value="TreeGrafter"/>
</dbReference>
<dbReference type="CDD" id="cd00180">
    <property type="entry name" value="PKc"/>
    <property type="match status" value="1"/>
</dbReference>
<dbReference type="PANTHER" id="PTHR48015:SF16">
    <property type="entry name" value="SERINE_THREONINE-PROTEIN KINASE SULU"/>
    <property type="match status" value="1"/>
</dbReference>
<comment type="caution">
    <text evidence="3">The sequence shown here is derived from an EMBL/GenBank/DDBJ whole genome shotgun (WGS) entry which is preliminary data.</text>
</comment>
<dbReference type="InterPro" id="IPR000719">
    <property type="entry name" value="Prot_kinase_dom"/>
</dbReference>
<dbReference type="OrthoDB" id="5964819at2759"/>
<dbReference type="SUPFAM" id="SSF56112">
    <property type="entry name" value="Protein kinase-like (PK-like)"/>
    <property type="match status" value="1"/>
</dbReference>
<accession>A0A6S7JIY9</accession>
<keyword evidence="3" id="KW-0418">Kinase</keyword>
<gene>
    <name evidence="3" type="ORF">PACLA_8A056942</name>
</gene>
<feature type="region of interest" description="Disordered" evidence="1">
    <location>
        <begin position="22"/>
        <end position="74"/>
    </location>
</feature>
<dbReference type="PROSITE" id="PS00109">
    <property type="entry name" value="PROTEIN_KINASE_TYR"/>
    <property type="match status" value="1"/>
</dbReference>
<sequence>MHDDKFDESYIIDSGSDGLAVAAYPSSSIQDHPSPRGGSAGDDSDERNDDVLMTKKRKEKKREKSSDIDLDSTRGADAVHIEMGSVAEDEQDEKCKVENNQSEEKPRIAADVIWSLDEIIKSHLSINKYNFCKCENESCENCQLVKEKFRGYCDKSNLNWAPVVEYHRKTCQFCWCKICTRLKDKTPIVVVQQNKRLARIVAGLDQEDSIICRNDVSSDLTHFKAGSDFHFKGKTCFAEGSSGEAWDIDIDESVKGKFSSNCTCFVLKKSNSFTEDEKYIYDKKIANHPNIVKTFLVVCKKERNFTHRIVMERCGHKSVDDYVYKRRYQMEIDEAKFYWLQVVDAVVHLHSKNVIHMDITLANILFRDDGRVQLADFGRAERLYEGCSGRDFSGIATPYTAPEVLDEKVYGRPADIYSLGMSFLQMLGYALSDVDELKRRDKDMGELIESCLDECPSERPTAREIQKKLEI</sequence>
<dbReference type="EMBL" id="CACRXK020017203">
    <property type="protein sequence ID" value="CAB4030878.1"/>
    <property type="molecule type" value="Genomic_DNA"/>
</dbReference>
<dbReference type="GO" id="GO:0004672">
    <property type="term" value="F:protein kinase activity"/>
    <property type="evidence" value="ECO:0007669"/>
    <property type="project" value="InterPro"/>
</dbReference>
<dbReference type="InterPro" id="IPR008266">
    <property type="entry name" value="Tyr_kinase_AS"/>
</dbReference>
<dbReference type="InterPro" id="IPR050285">
    <property type="entry name" value="STE20_Ser/Thr_kinase"/>
</dbReference>
<dbReference type="InterPro" id="IPR011009">
    <property type="entry name" value="Kinase-like_dom_sf"/>
</dbReference>
<keyword evidence="4" id="KW-1185">Reference proteome</keyword>
<dbReference type="AlphaFoldDB" id="A0A6S7JIY9"/>
<proteinExistence type="predicted"/>
<name>A0A6S7JIY9_PARCT</name>
<dbReference type="GO" id="GO:0035556">
    <property type="term" value="P:intracellular signal transduction"/>
    <property type="evidence" value="ECO:0007669"/>
    <property type="project" value="TreeGrafter"/>
</dbReference>
<dbReference type="Gene3D" id="1.10.510.10">
    <property type="entry name" value="Transferase(Phosphotransferase) domain 1"/>
    <property type="match status" value="1"/>
</dbReference>
<evidence type="ECO:0000259" key="2">
    <source>
        <dbReference type="PROSITE" id="PS50011"/>
    </source>
</evidence>
<dbReference type="PANTHER" id="PTHR48015">
    <property type="entry name" value="SERINE/THREONINE-PROTEIN KINASE TAO"/>
    <property type="match status" value="1"/>
</dbReference>
<keyword evidence="3" id="KW-0808">Transferase</keyword>
<feature type="domain" description="Protein kinase" evidence="2">
    <location>
        <begin position="231"/>
        <end position="471"/>
    </location>
</feature>
<evidence type="ECO:0000313" key="3">
    <source>
        <dbReference type="EMBL" id="CAB4030878.1"/>
    </source>
</evidence>
<dbReference type="Proteomes" id="UP001152795">
    <property type="component" value="Unassembled WGS sequence"/>
</dbReference>
<reference evidence="3" key="1">
    <citation type="submission" date="2020-04" db="EMBL/GenBank/DDBJ databases">
        <authorList>
            <person name="Alioto T."/>
            <person name="Alioto T."/>
            <person name="Gomez Garrido J."/>
        </authorList>
    </citation>
    <scope>NUCLEOTIDE SEQUENCE</scope>
    <source>
        <strain evidence="3">A484AB</strain>
    </source>
</reference>
<feature type="compositionally biased region" description="Basic and acidic residues" evidence="1">
    <location>
        <begin position="62"/>
        <end position="74"/>
    </location>
</feature>
<dbReference type="GO" id="GO:0005524">
    <property type="term" value="F:ATP binding"/>
    <property type="evidence" value="ECO:0007669"/>
    <property type="project" value="InterPro"/>
</dbReference>
<dbReference type="PROSITE" id="PS50011">
    <property type="entry name" value="PROTEIN_KINASE_DOM"/>
    <property type="match status" value="1"/>
</dbReference>
<evidence type="ECO:0000313" key="4">
    <source>
        <dbReference type="Proteomes" id="UP001152795"/>
    </source>
</evidence>
<dbReference type="Pfam" id="PF00069">
    <property type="entry name" value="Pkinase"/>
    <property type="match status" value="1"/>
</dbReference>
<protein>
    <submittedName>
        <fullName evidence="3">Kinase domain and Serine threonine- dual specificity kinase, catalytic domain and kinase-like</fullName>
    </submittedName>
</protein>